<gene>
    <name evidence="5" type="ORF">CAL19_17970</name>
</gene>
<dbReference type="PANTHER" id="PTHR13610:SF11">
    <property type="entry name" value="METHYLTRANSFERASE DOMAIN-CONTAINING PROTEIN"/>
    <property type="match status" value="1"/>
</dbReference>
<dbReference type="CDD" id="cd02440">
    <property type="entry name" value="AdoMet_MTases"/>
    <property type="match status" value="1"/>
</dbReference>
<evidence type="ECO:0000256" key="3">
    <source>
        <dbReference type="ARBA" id="ARBA00022691"/>
    </source>
</evidence>
<dbReference type="RefSeq" id="WP_094797586.1">
    <property type="nucleotide sequence ID" value="NZ_NEVK01000008.1"/>
</dbReference>
<dbReference type="InterPro" id="IPR029063">
    <property type="entry name" value="SAM-dependent_MTases_sf"/>
</dbReference>
<dbReference type="Pfam" id="PF06325">
    <property type="entry name" value="PrmA"/>
    <property type="match status" value="1"/>
</dbReference>
<dbReference type="EMBL" id="NEVK01000008">
    <property type="protein sequence ID" value="OZI16564.1"/>
    <property type="molecule type" value="Genomic_DNA"/>
</dbReference>
<keyword evidence="2 5" id="KW-0808">Transferase</keyword>
<evidence type="ECO:0000313" key="5">
    <source>
        <dbReference type="EMBL" id="OZI16564.1"/>
    </source>
</evidence>
<evidence type="ECO:0000313" key="6">
    <source>
        <dbReference type="Proteomes" id="UP000216947"/>
    </source>
</evidence>
<accession>A0A261QV11</accession>
<dbReference type="GO" id="GO:0032259">
    <property type="term" value="P:methylation"/>
    <property type="evidence" value="ECO:0007669"/>
    <property type="project" value="UniProtKB-KW"/>
</dbReference>
<dbReference type="AlphaFoldDB" id="A0A261QV11"/>
<proteinExistence type="predicted"/>
<keyword evidence="6" id="KW-1185">Reference proteome</keyword>
<dbReference type="Proteomes" id="UP000216947">
    <property type="component" value="Unassembled WGS sequence"/>
</dbReference>
<feature type="signal peptide" evidence="4">
    <location>
        <begin position="1"/>
        <end position="35"/>
    </location>
</feature>
<evidence type="ECO:0000256" key="1">
    <source>
        <dbReference type="ARBA" id="ARBA00022603"/>
    </source>
</evidence>
<keyword evidence="3" id="KW-0949">S-adenosyl-L-methionine</keyword>
<evidence type="ECO:0000256" key="2">
    <source>
        <dbReference type="ARBA" id="ARBA00022679"/>
    </source>
</evidence>
<organism evidence="5 6">
    <name type="scientific">Bordetella genomosp. 7</name>
    <dbReference type="NCBI Taxonomy" id="1416805"/>
    <lineage>
        <taxon>Bacteria</taxon>
        <taxon>Pseudomonadati</taxon>
        <taxon>Pseudomonadota</taxon>
        <taxon>Betaproteobacteria</taxon>
        <taxon>Burkholderiales</taxon>
        <taxon>Alcaligenaceae</taxon>
        <taxon>Bordetella</taxon>
    </lineage>
</organism>
<protein>
    <submittedName>
        <fullName evidence="5">SAM-dependent methyltransferase</fullName>
    </submittedName>
</protein>
<comment type="caution">
    <text evidence="5">The sequence shown here is derived from an EMBL/GenBank/DDBJ whole genome shotgun (WGS) entry which is preliminary data.</text>
</comment>
<feature type="chain" id="PRO_5012853872" evidence="4">
    <location>
        <begin position="36"/>
        <end position="281"/>
    </location>
</feature>
<dbReference type="Gene3D" id="3.40.50.150">
    <property type="entry name" value="Vaccinia Virus protein VP39"/>
    <property type="match status" value="1"/>
</dbReference>
<dbReference type="GO" id="GO:0016279">
    <property type="term" value="F:protein-lysine N-methyltransferase activity"/>
    <property type="evidence" value="ECO:0007669"/>
    <property type="project" value="InterPro"/>
</dbReference>
<evidence type="ECO:0000256" key="4">
    <source>
        <dbReference type="SAM" id="SignalP"/>
    </source>
</evidence>
<keyword evidence="4" id="KW-0732">Signal</keyword>
<name>A0A261QV11_9BORD</name>
<sequence length="281" mass="30496">MPAPALAVPVNRRALRHAMAALAATLAVAALPLQAAELVELDVPFVPTPEKAVARMLEMAAVGPQDTVFDLGSGDGRIAIAAVRDFRASSATGVDIDPQRVAEARANAKQAGVQDRVRFMEQDLFETDFSKATVVTMYLLPDVNIKLRPRILDELAPGTRIVSHAFTMGDWDSDQYQSVEGRSLYMWIVPARVAGTWRVAHPQGDITLQVAQLYQKLTVTARRHDAMLGVQQARLQGDRLELLLDDGGQPLRLVGRVRGDTIDAVAADGAEQGWQATRQAS</sequence>
<keyword evidence="1 5" id="KW-0489">Methyltransferase</keyword>
<reference evidence="6" key="1">
    <citation type="submission" date="2017-05" db="EMBL/GenBank/DDBJ databases">
        <title>Complete and WGS of Bordetella genogroups.</title>
        <authorList>
            <person name="Spilker T."/>
            <person name="Lipuma J."/>
        </authorList>
    </citation>
    <scope>NUCLEOTIDE SEQUENCE [LARGE SCALE GENOMIC DNA]</scope>
    <source>
        <strain evidence="6">AU18089</strain>
    </source>
</reference>
<dbReference type="PANTHER" id="PTHR13610">
    <property type="entry name" value="METHYLTRANSFERASE DOMAIN-CONTAINING PROTEIN"/>
    <property type="match status" value="1"/>
</dbReference>
<dbReference type="SUPFAM" id="SSF53335">
    <property type="entry name" value="S-adenosyl-L-methionine-dependent methyltransferases"/>
    <property type="match status" value="1"/>
</dbReference>
<dbReference type="InterPro" id="IPR026170">
    <property type="entry name" value="FAM173A/B"/>
</dbReference>